<evidence type="ECO:0000313" key="2">
    <source>
        <dbReference type="EMBL" id="UUF07623.1"/>
    </source>
</evidence>
<gene>
    <name evidence="2" type="ORF">J0J70_08270</name>
</gene>
<dbReference type="GO" id="GO:0016747">
    <property type="term" value="F:acyltransferase activity, transferring groups other than amino-acyl groups"/>
    <property type="evidence" value="ECO:0007669"/>
    <property type="project" value="InterPro"/>
</dbReference>
<dbReference type="PROSITE" id="PS51186">
    <property type="entry name" value="GNAT"/>
    <property type="match status" value="1"/>
</dbReference>
<dbReference type="Pfam" id="PF13302">
    <property type="entry name" value="Acetyltransf_3"/>
    <property type="match status" value="1"/>
</dbReference>
<dbReference type="RefSeq" id="WP_212724971.1">
    <property type="nucleotide sequence ID" value="NZ_CP071250.1"/>
</dbReference>
<dbReference type="CDD" id="cd04301">
    <property type="entry name" value="NAT_SF"/>
    <property type="match status" value="1"/>
</dbReference>
<feature type="domain" description="N-acetyltransferase" evidence="1">
    <location>
        <begin position="14"/>
        <end position="162"/>
    </location>
</feature>
<reference evidence="2" key="1">
    <citation type="submission" date="2021-03" db="EMBL/GenBank/DDBJ databases">
        <title>Comparative Genomics and Metabolomics in the genus Turicibacter.</title>
        <authorList>
            <person name="Maki J."/>
            <person name="Looft T."/>
        </authorList>
    </citation>
    <scope>NUCLEOTIDE SEQUENCE</scope>
    <source>
        <strain evidence="2">ISU324</strain>
    </source>
</reference>
<dbReference type="PANTHER" id="PTHR43415:SF3">
    <property type="entry name" value="GNAT-FAMILY ACETYLTRANSFERASE"/>
    <property type="match status" value="1"/>
</dbReference>
<organism evidence="2 3">
    <name type="scientific">Turicibacter bilis</name>
    <dbReference type="NCBI Taxonomy" id="2735723"/>
    <lineage>
        <taxon>Bacteria</taxon>
        <taxon>Bacillati</taxon>
        <taxon>Bacillota</taxon>
        <taxon>Erysipelotrichia</taxon>
        <taxon>Erysipelotrichales</taxon>
        <taxon>Turicibacteraceae</taxon>
        <taxon>Turicibacter</taxon>
    </lineage>
</organism>
<protein>
    <submittedName>
        <fullName evidence="2">GNAT family N-acetyltransferase</fullName>
    </submittedName>
</protein>
<dbReference type="InterPro" id="IPR016181">
    <property type="entry name" value="Acyl_CoA_acyltransferase"/>
</dbReference>
<dbReference type="AlphaFoldDB" id="A0A9Q9CFI4"/>
<dbReference type="Proteomes" id="UP001058072">
    <property type="component" value="Chromosome"/>
</dbReference>
<evidence type="ECO:0000259" key="1">
    <source>
        <dbReference type="PROSITE" id="PS51186"/>
    </source>
</evidence>
<dbReference type="InterPro" id="IPR000182">
    <property type="entry name" value="GNAT_dom"/>
</dbReference>
<dbReference type="Gene3D" id="3.40.630.30">
    <property type="match status" value="1"/>
</dbReference>
<accession>A0A9Q9CFI4</accession>
<sequence length="162" mass="18927">MQQQPEFIEINSALRLRTPKKSDWDLAYPWYQNPNVMYLSEGVTNKTYELEQIYNMYEFLSTRGELYFIEVKENENWYAIGDVTLWEENLPIAIGDEEYWGQGIGKAVIKTLLKRAKSLGMTKISVPAIYHYNIGSQRLFESCGFKKVGENATEKSYEKIIK</sequence>
<dbReference type="EMBL" id="CP071250">
    <property type="protein sequence ID" value="UUF07623.1"/>
    <property type="molecule type" value="Genomic_DNA"/>
</dbReference>
<evidence type="ECO:0000313" key="3">
    <source>
        <dbReference type="Proteomes" id="UP001058072"/>
    </source>
</evidence>
<dbReference type="SUPFAM" id="SSF55729">
    <property type="entry name" value="Acyl-CoA N-acyltransferases (Nat)"/>
    <property type="match status" value="1"/>
</dbReference>
<dbReference type="PANTHER" id="PTHR43415">
    <property type="entry name" value="SPERMIDINE N(1)-ACETYLTRANSFERASE"/>
    <property type="match status" value="1"/>
</dbReference>
<proteinExistence type="predicted"/>
<name>A0A9Q9CFI4_9FIRM</name>